<feature type="compositionally biased region" description="Polar residues" evidence="1">
    <location>
        <begin position="393"/>
        <end position="406"/>
    </location>
</feature>
<feature type="compositionally biased region" description="Gly residues" evidence="1">
    <location>
        <begin position="329"/>
        <end position="338"/>
    </location>
</feature>
<name>A0A0P1B8P2_9BASI</name>
<feature type="compositionally biased region" description="Basic and acidic residues" evidence="1">
    <location>
        <begin position="150"/>
        <end position="167"/>
    </location>
</feature>
<feature type="compositionally biased region" description="Basic and acidic residues" evidence="1">
    <location>
        <begin position="417"/>
        <end position="426"/>
    </location>
</feature>
<dbReference type="STRING" id="401625.A0A0P1B8P2"/>
<keyword evidence="3" id="KW-1185">Reference proteome</keyword>
<accession>A0A0P1B8P2</accession>
<feature type="compositionally biased region" description="Basic and acidic residues" evidence="1">
    <location>
        <begin position="57"/>
        <end position="66"/>
    </location>
</feature>
<feature type="compositionally biased region" description="Polar residues" evidence="1">
    <location>
        <begin position="292"/>
        <end position="302"/>
    </location>
</feature>
<evidence type="ECO:0000313" key="2">
    <source>
        <dbReference type="EMBL" id="CEH12312.1"/>
    </source>
</evidence>
<dbReference type="Proteomes" id="UP000054845">
    <property type="component" value="Unassembled WGS sequence"/>
</dbReference>
<dbReference type="EMBL" id="CCYA01000149">
    <property type="protein sequence ID" value="CEH12312.1"/>
    <property type="molecule type" value="Genomic_DNA"/>
</dbReference>
<feature type="compositionally biased region" description="Polar residues" evidence="1">
    <location>
        <begin position="249"/>
        <end position="272"/>
    </location>
</feature>
<evidence type="ECO:0000313" key="3">
    <source>
        <dbReference type="Proteomes" id="UP000054845"/>
    </source>
</evidence>
<feature type="compositionally biased region" description="Acidic residues" evidence="1">
    <location>
        <begin position="94"/>
        <end position="105"/>
    </location>
</feature>
<feature type="compositionally biased region" description="Acidic residues" evidence="1">
    <location>
        <begin position="339"/>
        <end position="350"/>
    </location>
</feature>
<proteinExistence type="predicted"/>
<reference evidence="2 3" key="1">
    <citation type="submission" date="2014-09" db="EMBL/GenBank/DDBJ databases">
        <authorList>
            <person name="Magalhaes I.L.F."/>
            <person name="Oliveira U."/>
            <person name="Santos F.R."/>
            <person name="Vidigal T.H.D.A."/>
            <person name="Brescovit A.D."/>
            <person name="Santos A.J."/>
        </authorList>
    </citation>
    <scope>NUCLEOTIDE SEQUENCE [LARGE SCALE GENOMIC DNA]</scope>
</reference>
<feature type="region of interest" description="Disordered" evidence="1">
    <location>
        <begin position="57"/>
        <end position="138"/>
    </location>
</feature>
<dbReference type="OrthoDB" id="2547236at2759"/>
<evidence type="ECO:0000256" key="1">
    <source>
        <dbReference type="SAM" id="MobiDB-lite"/>
    </source>
</evidence>
<organism evidence="2 3">
    <name type="scientific">Ceraceosorus bombacis</name>
    <dbReference type="NCBI Taxonomy" id="401625"/>
    <lineage>
        <taxon>Eukaryota</taxon>
        <taxon>Fungi</taxon>
        <taxon>Dikarya</taxon>
        <taxon>Basidiomycota</taxon>
        <taxon>Ustilaginomycotina</taxon>
        <taxon>Exobasidiomycetes</taxon>
        <taxon>Ceraceosorales</taxon>
        <taxon>Ceraceosoraceae</taxon>
        <taxon>Ceraceosorus</taxon>
    </lineage>
</organism>
<protein>
    <submittedName>
        <fullName evidence="2">Uncharacterized protein</fullName>
    </submittedName>
</protein>
<dbReference type="AlphaFoldDB" id="A0A0P1B8P2"/>
<sequence length="474" mass="51975">MVHPAVIASAVTAGVAAAVAFELSVFKPWREENWPDGVLQGVKSEWHTFKQDLRELTGDRRAHTGYDHTATSGTRRRRRRRQSRDQHGQVVDQTESESESGSEDEHDARASATGAREENDALRRRNLNRQQREEERDLRELQKEIEEFEMHERDVIRMRQRMKREFDQSVTSNGGSNSSSTSSRSKRPQGDSSMTMLDRASRPYSHSSSSLVTSAKQKDLPRPPSPPSKSSAIASPHDPQHPHHLIGSPSASTNASPSIQNKSLPDVSSTAHTDVREASASEISDLDAPPTTLYTPSISSRDVNGDGNGERRDPFTFVSPPDSVWAMSDGGGTDGGYGDQDEEMVGDEEGMNAAPKSAAVNCSPKATVQDPFEDDELDYPRPSTHLHPDGRSMQPSLRNQSSTMTLQDPARSIGSAELERKEANVDREEEESDEEWSRSGGRVGDATAKAVATATGSIVASDEEWDKVSDANDA</sequence>
<feature type="region of interest" description="Disordered" evidence="1">
    <location>
        <begin position="150"/>
        <end position="449"/>
    </location>
</feature>
<feature type="compositionally biased region" description="Low complexity" evidence="1">
    <location>
        <begin position="169"/>
        <end position="183"/>
    </location>
</feature>